<dbReference type="PRINTS" id="PR00038">
    <property type="entry name" value="HTHLUXR"/>
</dbReference>
<dbReference type="PANTHER" id="PTHR43214">
    <property type="entry name" value="TWO-COMPONENT RESPONSE REGULATOR"/>
    <property type="match status" value="1"/>
</dbReference>
<organism evidence="7 8">
    <name type="scientific">Robbsia betulipollinis</name>
    <dbReference type="NCBI Taxonomy" id="2981849"/>
    <lineage>
        <taxon>Bacteria</taxon>
        <taxon>Pseudomonadati</taxon>
        <taxon>Pseudomonadota</taxon>
        <taxon>Betaproteobacteria</taxon>
        <taxon>Burkholderiales</taxon>
        <taxon>Burkholderiaceae</taxon>
        <taxon>Robbsia</taxon>
    </lineage>
</organism>
<dbReference type="PROSITE" id="PS50043">
    <property type="entry name" value="HTH_LUXR_2"/>
    <property type="match status" value="1"/>
</dbReference>
<dbReference type="PROSITE" id="PS50110">
    <property type="entry name" value="RESPONSE_REGULATORY"/>
    <property type="match status" value="1"/>
</dbReference>
<dbReference type="InterPro" id="IPR001789">
    <property type="entry name" value="Sig_transdc_resp-reg_receiver"/>
</dbReference>
<dbReference type="PANTHER" id="PTHR43214:SF17">
    <property type="entry name" value="TRANSCRIPTIONAL REGULATORY PROTEIN RCSB"/>
    <property type="match status" value="1"/>
</dbReference>
<feature type="compositionally biased region" description="Basic and acidic residues" evidence="4">
    <location>
        <begin position="143"/>
        <end position="153"/>
    </location>
</feature>
<dbReference type="SMART" id="SM00421">
    <property type="entry name" value="HTH_LUXR"/>
    <property type="match status" value="1"/>
</dbReference>
<dbReference type="SUPFAM" id="SSF52172">
    <property type="entry name" value="CheY-like"/>
    <property type="match status" value="1"/>
</dbReference>
<feature type="domain" description="Response regulatory" evidence="6">
    <location>
        <begin position="4"/>
        <end position="126"/>
    </location>
</feature>
<sequence length="224" mass="24239">MTMRVVLADDHPALILGMRAVLEADGKTRVTGEAGTPEDLLETLRRVECDVLVMDYSMPDDEERGGRDGLCLLRAVRGGYPTLPIVVFTMLRGAGLVDLVIGAGANGVLCKRDPIERLPGMLRLVAAGHTLVHPVPVKHMRTGRSDTPGERGSPRCPSLRRLSPRETEVVRLLVAGRSLREVATCLNRSAKTISHQKRSAMHKLGLRNDIDLARFAIDAGLAGG</sequence>
<name>A0ABT3ZU44_9BURK</name>
<dbReference type="CDD" id="cd06170">
    <property type="entry name" value="LuxR_C_like"/>
    <property type="match status" value="1"/>
</dbReference>
<evidence type="ECO:0000256" key="4">
    <source>
        <dbReference type="SAM" id="MobiDB-lite"/>
    </source>
</evidence>
<evidence type="ECO:0000256" key="1">
    <source>
        <dbReference type="ARBA" id="ARBA00022553"/>
    </source>
</evidence>
<dbReference type="SUPFAM" id="SSF46894">
    <property type="entry name" value="C-terminal effector domain of the bipartite response regulators"/>
    <property type="match status" value="1"/>
</dbReference>
<dbReference type="Proteomes" id="UP001082899">
    <property type="component" value="Unassembled WGS sequence"/>
</dbReference>
<evidence type="ECO:0000259" key="5">
    <source>
        <dbReference type="PROSITE" id="PS50043"/>
    </source>
</evidence>
<dbReference type="SMART" id="SM00448">
    <property type="entry name" value="REC"/>
    <property type="match status" value="1"/>
</dbReference>
<gene>
    <name evidence="7" type="ORF">OVY01_21710</name>
</gene>
<dbReference type="EMBL" id="JAPMXC010000012">
    <property type="protein sequence ID" value="MCY0389762.1"/>
    <property type="molecule type" value="Genomic_DNA"/>
</dbReference>
<dbReference type="RefSeq" id="WP_267849691.1">
    <property type="nucleotide sequence ID" value="NZ_JAPMXC010000012.1"/>
</dbReference>
<dbReference type="InterPro" id="IPR036388">
    <property type="entry name" value="WH-like_DNA-bd_sf"/>
</dbReference>
<reference evidence="7" key="1">
    <citation type="submission" date="2022-11" db="EMBL/GenBank/DDBJ databases">
        <title>Robbsia betulipollinis sp. nov., isolated from pollen of birch (Betula pendula).</title>
        <authorList>
            <person name="Shi H."/>
            <person name="Ambika Manirajan B."/>
            <person name="Ratering S."/>
            <person name="Geissler-Plaum R."/>
            <person name="Schnell S."/>
        </authorList>
    </citation>
    <scope>NUCLEOTIDE SEQUENCE</scope>
    <source>
        <strain evidence="7">Bb-Pol-6</strain>
    </source>
</reference>
<proteinExistence type="predicted"/>
<evidence type="ECO:0000256" key="3">
    <source>
        <dbReference type="PROSITE-ProRule" id="PRU00169"/>
    </source>
</evidence>
<keyword evidence="1 3" id="KW-0597">Phosphoprotein</keyword>
<dbReference type="Pfam" id="PF00072">
    <property type="entry name" value="Response_reg"/>
    <property type="match status" value="1"/>
</dbReference>
<dbReference type="InterPro" id="IPR000792">
    <property type="entry name" value="Tscrpt_reg_LuxR_C"/>
</dbReference>
<feature type="region of interest" description="Disordered" evidence="4">
    <location>
        <begin position="139"/>
        <end position="161"/>
    </location>
</feature>
<evidence type="ECO:0000313" key="8">
    <source>
        <dbReference type="Proteomes" id="UP001082899"/>
    </source>
</evidence>
<dbReference type="InterPro" id="IPR039420">
    <property type="entry name" value="WalR-like"/>
</dbReference>
<dbReference type="Gene3D" id="3.40.50.2300">
    <property type="match status" value="1"/>
</dbReference>
<dbReference type="InterPro" id="IPR011006">
    <property type="entry name" value="CheY-like_superfamily"/>
</dbReference>
<feature type="modified residue" description="4-aspartylphosphate" evidence="3">
    <location>
        <position position="55"/>
    </location>
</feature>
<dbReference type="CDD" id="cd17535">
    <property type="entry name" value="REC_NarL-like"/>
    <property type="match status" value="1"/>
</dbReference>
<accession>A0ABT3ZU44</accession>
<dbReference type="InterPro" id="IPR016032">
    <property type="entry name" value="Sig_transdc_resp-reg_C-effctor"/>
</dbReference>
<evidence type="ECO:0000259" key="6">
    <source>
        <dbReference type="PROSITE" id="PS50110"/>
    </source>
</evidence>
<keyword evidence="2" id="KW-0238">DNA-binding</keyword>
<comment type="caution">
    <text evidence="7">The sequence shown here is derived from an EMBL/GenBank/DDBJ whole genome shotgun (WGS) entry which is preliminary data.</text>
</comment>
<evidence type="ECO:0000313" key="7">
    <source>
        <dbReference type="EMBL" id="MCY0389762.1"/>
    </source>
</evidence>
<dbReference type="Pfam" id="PF00196">
    <property type="entry name" value="GerE"/>
    <property type="match status" value="1"/>
</dbReference>
<keyword evidence="8" id="KW-1185">Reference proteome</keyword>
<evidence type="ECO:0000256" key="2">
    <source>
        <dbReference type="ARBA" id="ARBA00023125"/>
    </source>
</evidence>
<dbReference type="InterPro" id="IPR058245">
    <property type="entry name" value="NreC/VraR/RcsB-like_REC"/>
</dbReference>
<dbReference type="Gene3D" id="1.10.10.10">
    <property type="entry name" value="Winged helix-like DNA-binding domain superfamily/Winged helix DNA-binding domain"/>
    <property type="match status" value="1"/>
</dbReference>
<feature type="domain" description="HTH luxR-type" evidence="5">
    <location>
        <begin position="155"/>
        <end position="220"/>
    </location>
</feature>
<protein>
    <submittedName>
        <fullName evidence="7">Response regulator transcription factor</fullName>
    </submittedName>
</protein>